<organism evidence="2 3">
    <name type="scientific">Podospora australis</name>
    <dbReference type="NCBI Taxonomy" id="1536484"/>
    <lineage>
        <taxon>Eukaryota</taxon>
        <taxon>Fungi</taxon>
        <taxon>Dikarya</taxon>
        <taxon>Ascomycota</taxon>
        <taxon>Pezizomycotina</taxon>
        <taxon>Sordariomycetes</taxon>
        <taxon>Sordariomycetidae</taxon>
        <taxon>Sordariales</taxon>
        <taxon>Podosporaceae</taxon>
        <taxon>Podospora</taxon>
    </lineage>
</organism>
<evidence type="ECO:0000313" key="2">
    <source>
        <dbReference type="EMBL" id="KAK4189178.1"/>
    </source>
</evidence>
<keyword evidence="1" id="KW-1133">Transmembrane helix</keyword>
<keyword evidence="3" id="KW-1185">Reference proteome</keyword>
<gene>
    <name evidence="2" type="ORF">QBC35DRAFT_152054</name>
</gene>
<feature type="transmembrane region" description="Helical" evidence="1">
    <location>
        <begin position="6"/>
        <end position="24"/>
    </location>
</feature>
<name>A0AAN6WWZ1_9PEZI</name>
<evidence type="ECO:0000313" key="3">
    <source>
        <dbReference type="Proteomes" id="UP001302126"/>
    </source>
</evidence>
<dbReference type="Proteomes" id="UP001302126">
    <property type="component" value="Unassembled WGS sequence"/>
</dbReference>
<evidence type="ECO:0000256" key="1">
    <source>
        <dbReference type="SAM" id="Phobius"/>
    </source>
</evidence>
<dbReference type="EMBL" id="MU864378">
    <property type="protein sequence ID" value="KAK4189178.1"/>
    <property type="molecule type" value="Genomic_DNA"/>
</dbReference>
<proteinExistence type="predicted"/>
<dbReference type="AlphaFoldDB" id="A0AAN6WWZ1"/>
<reference evidence="2" key="1">
    <citation type="journal article" date="2023" name="Mol. Phylogenet. Evol.">
        <title>Genome-scale phylogeny and comparative genomics of the fungal order Sordariales.</title>
        <authorList>
            <person name="Hensen N."/>
            <person name="Bonometti L."/>
            <person name="Westerberg I."/>
            <person name="Brannstrom I.O."/>
            <person name="Guillou S."/>
            <person name="Cros-Aarteil S."/>
            <person name="Calhoun S."/>
            <person name="Haridas S."/>
            <person name="Kuo A."/>
            <person name="Mondo S."/>
            <person name="Pangilinan J."/>
            <person name="Riley R."/>
            <person name="LaButti K."/>
            <person name="Andreopoulos B."/>
            <person name="Lipzen A."/>
            <person name="Chen C."/>
            <person name="Yan M."/>
            <person name="Daum C."/>
            <person name="Ng V."/>
            <person name="Clum A."/>
            <person name="Steindorff A."/>
            <person name="Ohm R.A."/>
            <person name="Martin F."/>
            <person name="Silar P."/>
            <person name="Natvig D.O."/>
            <person name="Lalanne C."/>
            <person name="Gautier V."/>
            <person name="Ament-Velasquez S.L."/>
            <person name="Kruys A."/>
            <person name="Hutchinson M.I."/>
            <person name="Powell A.J."/>
            <person name="Barry K."/>
            <person name="Miller A.N."/>
            <person name="Grigoriev I.V."/>
            <person name="Debuchy R."/>
            <person name="Gladieux P."/>
            <person name="Hiltunen Thoren M."/>
            <person name="Johannesson H."/>
        </authorList>
    </citation>
    <scope>NUCLEOTIDE SEQUENCE</scope>
    <source>
        <strain evidence="2">PSN309</strain>
    </source>
</reference>
<sequence>MTSCISYWWRILALFWLIFLLYLLPPFVARSGRGGARGYEVNRHRTHANQRNRSAITRVQKYSVHLWLRYSVFLQHCFLGPTATIHSRPRCPGDLKRRGNPYPLRCSLNDADGVSSHQPPTIHMEEEPPRASIGEMRKTAGILSAV</sequence>
<comment type="caution">
    <text evidence="2">The sequence shown here is derived from an EMBL/GenBank/DDBJ whole genome shotgun (WGS) entry which is preliminary data.</text>
</comment>
<accession>A0AAN6WWZ1</accession>
<protein>
    <submittedName>
        <fullName evidence="2">Uncharacterized protein</fullName>
    </submittedName>
</protein>
<reference evidence="2" key="2">
    <citation type="submission" date="2023-05" db="EMBL/GenBank/DDBJ databases">
        <authorList>
            <consortium name="Lawrence Berkeley National Laboratory"/>
            <person name="Steindorff A."/>
            <person name="Hensen N."/>
            <person name="Bonometti L."/>
            <person name="Westerberg I."/>
            <person name="Brannstrom I.O."/>
            <person name="Guillou S."/>
            <person name="Cros-Aarteil S."/>
            <person name="Calhoun S."/>
            <person name="Haridas S."/>
            <person name="Kuo A."/>
            <person name="Mondo S."/>
            <person name="Pangilinan J."/>
            <person name="Riley R."/>
            <person name="Labutti K."/>
            <person name="Andreopoulos B."/>
            <person name="Lipzen A."/>
            <person name="Chen C."/>
            <person name="Yanf M."/>
            <person name="Daum C."/>
            <person name="Ng V."/>
            <person name="Clum A."/>
            <person name="Ohm R."/>
            <person name="Martin F."/>
            <person name="Silar P."/>
            <person name="Natvig D."/>
            <person name="Lalanne C."/>
            <person name="Gautier V."/>
            <person name="Ament-Velasquez S.L."/>
            <person name="Kruys A."/>
            <person name="Hutchinson M.I."/>
            <person name="Powell A.J."/>
            <person name="Barry K."/>
            <person name="Miller A.N."/>
            <person name="Grigoriev I.V."/>
            <person name="Debuchy R."/>
            <person name="Gladieux P."/>
            <person name="Thoren M.H."/>
            <person name="Johannesson H."/>
        </authorList>
    </citation>
    <scope>NUCLEOTIDE SEQUENCE</scope>
    <source>
        <strain evidence="2">PSN309</strain>
    </source>
</reference>
<keyword evidence="1" id="KW-0472">Membrane</keyword>
<keyword evidence="1" id="KW-0812">Transmembrane</keyword>